<protein>
    <submittedName>
        <fullName evidence="1">Uncharacterized protein</fullName>
    </submittedName>
</protein>
<dbReference type="NCBIfam" id="NF047658">
    <property type="entry name" value="HYC_CC_PP"/>
    <property type="match status" value="1"/>
</dbReference>
<reference evidence="1 2" key="1">
    <citation type="submission" date="2019-06" db="EMBL/GenBank/DDBJ databases">
        <title>A novel bacterium of genus Pontibacter, isolated from marine sediment.</title>
        <authorList>
            <person name="Huang H."/>
            <person name="Mo K."/>
            <person name="Hu Y."/>
        </authorList>
    </citation>
    <scope>NUCLEOTIDE SEQUENCE [LARGE SCALE GENOMIC DNA]</scope>
    <source>
        <strain evidence="1 2">HB172049</strain>
    </source>
</reference>
<dbReference type="RefSeq" id="WP_140623702.1">
    <property type="nucleotide sequence ID" value="NZ_VFRQ01000015.1"/>
</dbReference>
<organism evidence="1 2">
    <name type="scientific">Pontibacter mangrovi</name>
    <dbReference type="NCBI Taxonomy" id="2589816"/>
    <lineage>
        <taxon>Bacteria</taxon>
        <taxon>Pseudomonadati</taxon>
        <taxon>Bacteroidota</taxon>
        <taxon>Cytophagia</taxon>
        <taxon>Cytophagales</taxon>
        <taxon>Hymenobacteraceae</taxon>
        <taxon>Pontibacter</taxon>
    </lineage>
</organism>
<dbReference type="InterPro" id="IPR058512">
    <property type="entry name" value="DUF8199"/>
</dbReference>
<dbReference type="Proteomes" id="UP000316727">
    <property type="component" value="Unassembled WGS sequence"/>
</dbReference>
<dbReference type="Pfam" id="PF26622">
    <property type="entry name" value="DUF8199"/>
    <property type="match status" value="1"/>
</dbReference>
<evidence type="ECO:0000313" key="1">
    <source>
        <dbReference type="EMBL" id="TPE41525.1"/>
    </source>
</evidence>
<gene>
    <name evidence="1" type="ORF">FJM65_19185</name>
</gene>
<comment type="caution">
    <text evidence="1">The sequence shown here is derived from an EMBL/GenBank/DDBJ whole genome shotgun (WGS) entry which is preliminary data.</text>
</comment>
<accession>A0A501VYV9</accession>
<sequence>MRVLHRIILLTLALLVLVSSTGISVGMHLCAGEIRDLNLYGQADECPMEQMKEKLPPCHAPEEEPKERSCCEDHRLTIERLDITTDAKALTPTKTLDLKFIAAVKVVILQLFAPQEELKPAYALYTSPPIARDIPVLVQSFLI</sequence>
<dbReference type="OrthoDB" id="1493875at2"/>
<dbReference type="InterPro" id="IPR058060">
    <property type="entry name" value="HYC_CC_PP"/>
</dbReference>
<evidence type="ECO:0000313" key="2">
    <source>
        <dbReference type="Proteomes" id="UP000316727"/>
    </source>
</evidence>
<dbReference type="AlphaFoldDB" id="A0A501VYV9"/>
<keyword evidence="2" id="KW-1185">Reference proteome</keyword>
<dbReference type="EMBL" id="VFRQ01000015">
    <property type="protein sequence ID" value="TPE41525.1"/>
    <property type="molecule type" value="Genomic_DNA"/>
</dbReference>
<name>A0A501VYV9_9BACT</name>
<proteinExistence type="predicted"/>